<evidence type="ECO:0000313" key="2">
    <source>
        <dbReference type="EMBL" id="SUJ20891.1"/>
    </source>
</evidence>
<protein>
    <submittedName>
        <fullName evidence="2">Uncharacterized protein</fullName>
    </submittedName>
</protein>
<dbReference type="RefSeq" id="WP_115363555.1">
    <property type="nucleotide sequence ID" value="NZ_CP038012.1"/>
</dbReference>
<organism evidence="2 3">
    <name type="scientific">Sporosarcina pasteurii</name>
    <name type="common">Bacillus pasteurii</name>
    <dbReference type="NCBI Taxonomy" id="1474"/>
    <lineage>
        <taxon>Bacteria</taxon>
        <taxon>Bacillati</taxon>
        <taxon>Bacillota</taxon>
        <taxon>Bacilli</taxon>
        <taxon>Bacillales</taxon>
        <taxon>Caryophanaceae</taxon>
        <taxon>Sporosarcina</taxon>
    </lineage>
</organism>
<evidence type="ECO:0000313" key="3">
    <source>
        <dbReference type="Proteomes" id="UP000254519"/>
    </source>
</evidence>
<dbReference type="AlphaFoldDB" id="A0A380CI00"/>
<feature type="compositionally biased region" description="Low complexity" evidence="1">
    <location>
        <begin position="47"/>
        <end position="120"/>
    </location>
</feature>
<evidence type="ECO:0000256" key="1">
    <source>
        <dbReference type="SAM" id="MobiDB-lite"/>
    </source>
</evidence>
<reference evidence="2 3" key="1">
    <citation type="submission" date="2018-06" db="EMBL/GenBank/DDBJ databases">
        <authorList>
            <consortium name="Pathogen Informatics"/>
            <person name="Doyle S."/>
        </authorList>
    </citation>
    <scope>NUCLEOTIDE SEQUENCE [LARGE SCALE GENOMIC DNA]</scope>
    <source>
        <strain evidence="3">ATCC 11859 / DSM 33 / NCIB 8841 / NCTC 4822</strain>
    </source>
</reference>
<dbReference type="OrthoDB" id="2938080at2"/>
<dbReference type="Proteomes" id="UP000254519">
    <property type="component" value="Unassembled WGS sequence"/>
</dbReference>
<proteinExistence type="predicted"/>
<sequence>MSDNYGLCKECFKQQRFCTCVDSCTLDTVNQESNEHCEQSFSEHNPQCQSIGEQKQQQQQEQGGLEQEQGPQHQEQLQEGQRQGPQTQEQEQGPQTQGNQTQGPQTQSQVEIQEQTQIQDQTEDQDQTQGPQLQAQRHGDQTMENSQTISTPVEVDGVNVNLQCGDCKPIIVFPDDFFEKNNNKKQGGDKVGKCNCQKNKEDKCPKDCNCCVRNLADLLRRVRNFQTTLVNPADQEIDIYFSTMNGLANPSEGQIITNLVDCSTLRFRLADQATPVPNTVVQLCDVAGICATDTDDTPEVSNVFEFLLQQTNENLEESSCQEKKKTCVCPCCASGIGDELRCTVDYGLLLNVLLQGQTTPLPLYLLTVKDCLAYFVNDITNPTEICVFSLCAISGFTVGSQILGTI</sequence>
<dbReference type="EMBL" id="UGYZ01000002">
    <property type="protein sequence ID" value="SUJ20891.1"/>
    <property type="molecule type" value="Genomic_DNA"/>
</dbReference>
<name>A0A380CI00_SPOPA</name>
<gene>
    <name evidence="2" type="ORF">NCTC4822_03089</name>
</gene>
<accession>A0A380CI00</accession>
<keyword evidence="3" id="KW-1185">Reference proteome</keyword>
<feature type="region of interest" description="Disordered" evidence="1">
    <location>
        <begin position="36"/>
        <end position="146"/>
    </location>
</feature>